<protein>
    <submittedName>
        <fullName evidence="1">Uncharacterized protein</fullName>
    </submittedName>
</protein>
<accession>A0A4Y7PEI0</accession>
<gene>
    <name evidence="1" type="ORF">BD410DRAFT_810575</name>
</gene>
<dbReference type="AlphaFoldDB" id="A0A4Y7PEI0"/>
<dbReference type="Proteomes" id="UP000294933">
    <property type="component" value="Unassembled WGS sequence"/>
</dbReference>
<sequence>MPFSPKQTYATLSLDMLDGAGLAHADIRDDDGGMIAIQVQNIEGDFLGSMKDRVFFRALEFAKTLLLFCTTRPEPVFPAASNPKTWNHKTNVKPSIALPFVRQPNTRRRDCNIEEGLTAMSIKEMQRGDGARNTTLQRVWNAGGELTEERTT</sequence>
<proteinExistence type="predicted"/>
<reference evidence="1 2" key="1">
    <citation type="submission" date="2018-06" db="EMBL/GenBank/DDBJ databases">
        <title>A transcriptomic atlas of mushroom development highlights an independent origin of complex multicellularity.</title>
        <authorList>
            <consortium name="DOE Joint Genome Institute"/>
            <person name="Krizsan K."/>
            <person name="Almasi E."/>
            <person name="Merenyi Z."/>
            <person name="Sahu N."/>
            <person name="Viragh M."/>
            <person name="Koszo T."/>
            <person name="Mondo S."/>
            <person name="Kiss B."/>
            <person name="Balint B."/>
            <person name="Kues U."/>
            <person name="Barry K."/>
            <person name="Hegedus J.C."/>
            <person name="Henrissat B."/>
            <person name="Johnson J."/>
            <person name="Lipzen A."/>
            <person name="Ohm R."/>
            <person name="Nagy I."/>
            <person name="Pangilinan J."/>
            <person name="Yan J."/>
            <person name="Xiong Y."/>
            <person name="Grigoriev I.V."/>
            <person name="Hibbett D.S."/>
            <person name="Nagy L.G."/>
        </authorList>
    </citation>
    <scope>NUCLEOTIDE SEQUENCE [LARGE SCALE GENOMIC DNA]</scope>
    <source>
        <strain evidence="1 2">SZMC22713</strain>
    </source>
</reference>
<dbReference type="VEuPathDB" id="FungiDB:BD410DRAFT_810575"/>
<organism evidence="1 2">
    <name type="scientific">Rickenella mellea</name>
    <dbReference type="NCBI Taxonomy" id="50990"/>
    <lineage>
        <taxon>Eukaryota</taxon>
        <taxon>Fungi</taxon>
        <taxon>Dikarya</taxon>
        <taxon>Basidiomycota</taxon>
        <taxon>Agaricomycotina</taxon>
        <taxon>Agaricomycetes</taxon>
        <taxon>Hymenochaetales</taxon>
        <taxon>Rickenellaceae</taxon>
        <taxon>Rickenella</taxon>
    </lineage>
</organism>
<keyword evidence="2" id="KW-1185">Reference proteome</keyword>
<dbReference type="EMBL" id="ML170642">
    <property type="protein sequence ID" value="TDL13408.1"/>
    <property type="molecule type" value="Genomic_DNA"/>
</dbReference>
<name>A0A4Y7PEI0_9AGAM</name>
<evidence type="ECO:0000313" key="1">
    <source>
        <dbReference type="EMBL" id="TDL13408.1"/>
    </source>
</evidence>
<evidence type="ECO:0000313" key="2">
    <source>
        <dbReference type="Proteomes" id="UP000294933"/>
    </source>
</evidence>